<dbReference type="EMBL" id="QTSU01000005">
    <property type="protein sequence ID" value="RDZ26007.1"/>
    <property type="molecule type" value="Genomic_DNA"/>
</dbReference>
<organism evidence="2 3">
    <name type="scientific">Lysobacter silvisoli</name>
    <dbReference type="NCBI Taxonomy" id="2293254"/>
    <lineage>
        <taxon>Bacteria</taxon>
        <taxon>Pseudomonadati</taxon>
        <taxon>Pseudomonadota</taxon>
        <taxon>Gammaproteobacteria</taxon>
        <taxon>Lysobacterales</taxon>
        <taxon>Lysobacteraceae</taxon>
        <taxon>Lysobacter</taxon>
    </lineage>
</organism>
<protein>
    <submittedName>
        <fullName evidence="2">Uncharacterized protein</fullName>
    </submittedName>
</protein>
<gene>
    <name evidence="2" type="ORF">DX914_19290</name>
</gene>
<comment type="caution">
    <text evidence="2">The sequence shown here is derived from an EMBL/GenBank/DDBJ whole genome shotgun (WGS) entry which is preliminary data.</text>
</comment>
<evidence type="ECO:0000313" key="2">
    <source>
        <dbReference type="EMBL" id="RDZ26007.1"/>
    </source>
</evidence>
<keyword evidence="3" id="KW-1185">Reference proteome</keyword>
<dbReference type="AlphaFoldDB" id="A0A371JWP2"/>
<reference evidence="2 3" key="1">
    <citation type="submission" date="2018-08" db="EMBL/GenBank/DDBJ databases">
        <title>Lysobacter sp. zong2l5, whole genome shotgun sequence.</title>
        <authorList>
            <person name="Zhang X."/>
            <person name="Feng G."/>
            <person name="Zhu H."/>
        </authorList>
    </citation>
    <scope>NUCLEOTIDE SEQUENCE [LARGE SCALE GENOMIC DNA]</scope>
    <source>
        <strain evidence="3">zong2l5</strain>
    </source>
</reference>
<proteinExistence type="predicted"/>
<dbReference type="OrthoDB" id="9920156at2"/>
<name>A0A371JWP2_9GAMM</name>
<evidence type="ECO:0000313" key="3">
    <source>
        <dbReference type="Proteomes" id="UP000264492"/>
    </source>
</evidence>
<sequence length="129" mass="13902">MVVRGLWLLLAIAVGAPLASAYEKVALPSDPSTWGGDLLERIQPTPACAGGTVEQLGKRLAVSEPYSAAAFERTHGKAIGFKRELADTDRVHAFSFRSERPGESYWGFDGVLVARGGCVIHARITNYDN</sequence>
<accession>A0A371JWP2</accession>
<keyword evidence="1" id="KW-0732">Signal</keyword>
<dbReference type="Proteomes" id="UP000264492">
    <property type="component" value="Unassembled WGS sequence"/>
</dbReference>
<feature type="chain" id="PRO_5016779109" evidence="1">
    <location>
        <begin position="22"/>
        <end position="129"/>
    </location>
</feature>
<feature type="signal peptide" evidence="1">
    <location>
        <begin position="1"/>
        <end position="21"/>
    </location>
</feature>
<dbReference type="RefSeq" id="WP_115861889.1">
    <property type="nucleotide sequence ID" value="NZ_QTSU01000005.1"/>
</dbReference>
<evidence type="ECO:0000256" key="1">
    <source>
        <dbReference type="SAM" id="SignalP"/>
    </source>
</evidence>